<keyword evidence="1" id="KW-1133">Transmembrane helix</keyword>
<protein>
    <recommendedName>
        <fullName evidence="4">Sulfotransferase family protein</fullName>
    </recommendedName>
</protein>
<dbReference type="Proteomes" id="UP000466785">
    <property type="component" value="Chromosome"/>
</dbReference>
<keyword evidence="3" id="KW-1185">Reference proteome</keyword>
<dbReference type="KEGG" id="mpof:MPOR_19550"/>
<evidence type="ECO:0000256" key="1">
    <source>
        <dbReference type="SAM" id="Phobius"/>
    </source>
</evidence>
<feature type="transmembrane region" description="Helical" evidence="1">
    <location>
        <begin position="292"/>
        <end position="312"/>
    </location>
</feature>
<feature type="transmembrane region" description="Helical" evidence="1">
    <location>
        <begin position="192"/>
        <end position="213"/>
    </location>
</feature>
<gene>
    <name evidence="2" type="ORF">MPOR_19550</name>
</gene>
<reference evidence="2 3" key="1">
    <citation type="journal article" date="2019" name="Emerg. Microbes Infect.">
        <title>Comprehensive subspecies identification of 175 nontuberculous mycobacteria species based on 7547 genomic profiles.</title>
        <authorList>
            <person name="Matsumoto Y."/>
            <person name="Kinjo T."/>
            <person name="Motooka D."/>
            <person name="Nabeya D."/>
            <person name="Jung N."/>
            <person name="Uechi K."/>
            <person name="Horii T."/>
            <person name="Iida T."/>
            <person name="Fujita J."/>
            <person name="Nakamura S."/>
        </authorList>
    </citation>
    <scope>NUCLEOTIDE SEQUENCE [LARGE SCALE GENOMIC DNA]</scope>
    <source>
        <strain evidence="2 3">JCM 12603</strain>
    </source>
</reference>
<name>A0A6N4V949_9MYCO</name>
<evidence type="ECO:0008006" key="4">
    <source>
        <dbReference type="Google" id="ProtNLM"/>
    </source>
</evidence>
<sequence>MATPRMIYIAGRRYSGSTFLDVMLGSAPGVESVGELVTGLSRGRGEVCGNGIAAGESAFWVAVAQRYAALSEGRDLWEDGAWLYEESDARKFVRRLFAGRFLNRPGSVESKYADRQIALVTAIGDVADASCVLDSNKEYSRALMILKIQAEAKVIHLHRSLLTSLGSHYYRHKQRGAPFKFLKRQFNPEKSYPFVLIMMAAAWSVGMALGLLIKAMFPDRVINVRYEKLMADPTVELARLGAFLEIDTAEIRAMVDGRIPFAVGHNLAGNELRHDGSFVFIPNTKGRRQLPFHLRLVALPFAAPGYFLRALFAR</sequence>
<dbReference type="Gene3D" id="3.40.50.300">
    <property type="entry name" value="P-loop containing nucleotide triphosphate hydrolases"/>
    <property type="match status" value="1"/>
</dbReference>
<dbReference type="RefSeq" id="WP_163673418.1">
    <property type="nucleotide sequence ID" value="NZ_AP022570.1"/>
</dbReference>
<keyword evidence="1" id="KW-0812">Transmembrane</keyword>
<organism evidence="2 3">
    <name type="scientific">Mycolicibacterium poriferae</name>
    <dbReference type="NCBI Taxonomy" id="39694"/>
    <lineage>
        <taxon>Bacteria</taxon>
        <taxon>Bacillati</taxon>
        <taxon>Actinomycetota</taxon>
        <taxon>Actinomycetes</taxon>
        <taxon>Mycobacteriales</taxon>
        <taxon>Mycobacteriaceae</taxon>
        <taxon>Mycolicibacterium</taxon>
    </lineage>
</organism>
<accession>A0A6N4V949</accession>
<dbReference type="Pfam" id="PF13469">
    <property type="entry name" value="Sulfotransfer_3"/>
    <property type="match status" value="1"/>
</dbReference>
<dbReference type="SUPFAM" id="SSF52540">
    <property type="entry name" value="P-loop containing nucleoside triphosphate hydrolases"/>
    <property type="match status" value="1"/>
</dbReference>
<dbReference type="AlphaFoldDB" id="A0A6N4V949"/>
<dbReference type="InterPro" id="IPR027417">
    <property type="entry name" value="P-loop_NTPase"/>
</dbReference>
<evidence type="ECO:0000313" key="2">
    <source>
        <dbReference type="EMBL" id="BBX50929.1"/>
    </source>
</evidence>
<proteinExistence type="predicted"/>
<evidence type="ECO:0000313" key="3">
    <source>
        <dbReference type="Proteomes" id="UP000466785"/>
    </source>
</evidence>
<dbReference type="EMBL" id="AP022570">
    <property type="protein sequence ID" value="BBX50929.1"/>
    <property type="molecule type" value="Genomic_DNA"/>
</dbReference>
<keyword evidence="1" id="KW-0472">Membrane</keyword>